<comment type="caution">
    <text evidence="2">The sequence shown here is derived from an EMBL/GenBank/DDBJ whole genome shotgun (WGS) entry which is preliminary data.</text>
</comment>
<reference evidence="2 3" key="1">
    <citation type="submission" date="2019-02" db="EMBL/GenBank/DDBJ databases">
        <title>Deep-cultivation of Planctomycetes and their phenomic and genomic characterization uncovers novel biology.</title>
        <authorList>
            <person name="Wiegand S."/>
            <person name="Jogler M."/>
            <person name="Boedeker C."/>
            <person name="Pinto D."/>
            <person name="Vollmers J."/>
            <person name="Rivas-Marin E."/>
            <person name="Kohn T."/>
            <person name="Peeters S.H."/>
            <person name="Heuer A."/>
            <person name="Rast P."/>
            <person name="Oberbeckmann S."/>
            <person name="Bunk B."/>
            <person name="Jeske O."/>
            <person name="Meyerdierks A."/>
            <person name="Storesund J.E."/>
            <person name="Kallscheuer N."/>
            <person name="Luecker S."/>
            <person name="Lage O.M."/>
            <person name="Pohl T."/>
            <person name="Merkel B.J."/>
            <person name="Hornburger P."/>
            <person name="Mueller R.-W."/>
            <person name="Bruemmer F."/>
            <person name="Labrenz M."/>
            <person name="Spormann A.M."/>
            <person name="Op Den Camp H."/>
            <person name="Overmann J."/>
            <person name="Amann R."/>
            <person name="Jetten M.S.M."/>
            <person name="Mascher T."/>
            <person name="Medema M.H."/>
            <person name="Devos D.P."/>
            <person name="Kaster A.-K."/>
            <person name="Ovreas L."/>
            <person name="Rohde M."/>
            <person name="Galperin M.Y."/>
            <person name="Jogler C."/>
        </authorList>
    </citation>
    <scope>NUCLEOTIDE SEQUENCE [LARGE SCALE GENOMIC DNA]</scope>
    <source>
        <strain evidence="2 3">Poly41</strain>
    </source>
</reference>
<dbReference type="OrthoDB" id="9803532at2"/>
<dbReference type="EMBL" id="SJPV01000012">
    <property type="protein sequence ID" value="TWU32490.1"/>
    <property type="molecule type" value="Genomic_DNA"/>
</dbReference>
<dbReference type="Proteomes" id="UP000319143">
    <property type="component" value="Unassembled WGS sequence"/>
</dbReference>
<proteinExistence type="predicted"/>
<dbReference type="InterPro" id="IPR051680">
    <property type="entry name" value="ATP-dep_Glu-Cys_Ligase-2"/>
</dbReference>
<name>A0A5C6D6N8_9BACT</name>
<gene>
    <name evidence="2" type="ORF">Poly41_54680</name>
</gene>
<dbReference type="AlphaFoldDB" id="A0A5C6D6N8"/>
<organism evidence="2 3">
    <name type="scientific">Novipirellula artificiosorum</name>
    <dbReference type="NCBI Taxonomy" id="2528016"/>
    <lineage>
        <taxon>Bacteria</taxon>
        <taxon>Pseudomonadati</taxon>
        <taxon>Planctomycetota</taxon>
        <taxon>Planctomycetia</taxon>
        <taxon>Pirellulales</taxon>
        <taxon>Pirellulaceae</taxon>
        <taxon>Novipirellula</taxon>
    </lineage>
</organism>
<feature type="domain" description="DUF403" evidence="1">
    <location>
        <begin position="1"/>
        <end position="307"/>
    </location>
</feature>
<dbReference type="RefSeq" id="WP_146530261.1">
    <property type="nucleotide sequence ID" value="NZ_SJPV01000012.1"/>
</dbReference>
<dbReference type="Pfam" id="PF04168">
    <property type="entry name" value="Alpha-E"/>
    <property type="match status" value="1"/>
</dbReference>
<sequence length="322" mass="36556">MLSRVASSIYWMARYVERSENLARFVEVAYNVSLDHTTAEQWEPLVRATGDEKYFLDKYADYTSENVRQFLTFDPEYASSMLSCLTAARENARTVREAISSESWETLNDFYLFLQQASKRDLSYANSDLYMEIKRRCHLFSGVFDSTMSRDKGWYFANIGRFLERADKTSRILDVKYFTLLPNVSDIGTTVDDLLWSSVLRSVSGFEMFRKSYHTLTIERILDFLVLDTRFPRAITYCVQTAAGSLSKVGGPADSADNVALQLAETLLQKLSSATNHSIIDGGFHEFIDSLQTDLNVLGAAIGETYFAKRAQKTSPLQTQSS</sequence>
<accession>A0A5C6D6N8</accession>
<evidence type="ECO:0000259" key="1">
    <source>
        <dbReference type="Pfam" id="PF04168"/>
    </source>
</evidence>
<evidence type="ECO:0000313" key="2">
    <source>
        <dbReference type="EMBL" id="TWU32490.1"/>
    </source>
</evidence>
<dbReference type="PANTHER" id="PTHR34595">
    <property type="entry name" value="BLR5612 PROTEIN"/>
    <property type="match status" value="1"/>
</dbReference>
<evidence type="ECO:0000313" key="3">
    <source>
        <dbReference type="Proteomes" id="UP000319143"/>
    </source>
</evidence>
<protein>
    <recommendedName>
        <fullName evidence="1">DUF403 domain-containing protein</fullName>
    </recommendedName>
</protein>
<keyword evidence="3" id="KW-1185">Reference proteome</keyword>
<dbReference type="PANTHER" id="PTHR34595:SF7">
    <property type="entry name" value="SLL1039 PROTEIN"/>
    <property type="match status" value="1"/>
</dbReference>
<dbReference type="InterPro" id="IPR007296">
    <property type="entry name" value="DUF403"/>
</dbReference>